<comment type="caution">
    <text evidence="1">The sequence shown here is derived from an EMBL/GenBank/DDBJ whole genome shotgun (WGS) entry which is preliminary data.</text>
</comment>
<gene>
    <name evidence="1" type="ORF">C2845_PM15G01440</name>
</gene>
<sequence length="124" mass="13528">MLNAPAAAAVAPAPELAWSQGTLTEADIEALVEHGLLPENSISGWKSCTGEAFPLEDWTETGGKYHVAVFKDSNKKWAEEWFVVANPSPGLPPYTVLPPVPNAKWEEKLTEEEMVEVEVLLAEL</sequence>
<dbReference type="Proteomes" id="UP000275267">
    <property type="component" value="Unassembled WGS sequence"/>
</dbReference>
<accession>A0A3L6Q5X3</accession>
<dbReference type="AlphaFoldDB" id="A0A3L6Q5X3"/>
<evidence type="ECO:0000313" key="1">
    <source>
        <dbReference type="EMBL" id="RLM73982.1"/>
    </source>
</evidence>
<reference evidence="2" key="1">
    <citation type="journal article" date="2019" name="Nat. Commun.">
        <title>The genome of broomcorn millet.</title>
        <authorList>
            <person name="Zou C."/>
            <person name="Miki D."/>
            <person name="Li D."/>
            <person name="Tang Q."/>
            <person name="Xiao L."/>
            <person name="Rajput S."/>
            <person name="Deng P."/>
            <person name="Jia W."/>
            <person name="Huang R."/>
            <person name="Zhang M."/>
            <person name="Sun Y."/>
            <person name="Hu J."/>
            <person name="Fu X."/>
            <person name="Schnable P.S."/>
            <person name="Li F."/>
            <person name="Zhang H."/>
            <person name="Feng B."/>
            <person name="Zhu X."/>
            <person name="Liu R."/>
            <person name="Schnable J.C."/>
            <person name="Zhu J.-K."/>
            <person name="Zhang H."/>
        </authorList>
    </citation>
    <scope>NUCLEOTIDE SEQUENCE [LARGE SCALE GENOMIC DNA]</scope>
</reference>
<name>A0A3L6Q5X3_PANMI</name>
<organism evidence="1 2">
    <name type="scientific">Panicum miliaceum</name>
    <name type="common">Proso millet</name>
    <name type="synonym">Broomcorn millet</name>
    <dbReference type="NCBI Taxonomy" id="4540"/>
    <lineage>
        <taxon>Eukaryota</taxon>
        <taxon>Viridiplantae</taxon>
        <taxon>Streptophyta</taxon>
        <taxon>Embryophyta</taxon>
        <taxon>Tracheophyta</taxon>
        <taxon>Spermatophyta</taxon>
        <taxon>Magnoliopsida</taxon>
        <taxon>Liliopsida</taxon>
        <taxon>Poales</taxon>
        <taxon>Poaceae</taxon>
        <taxon>PACMAD clade</taxon>
        <taxon>Panicoideae</taxon>
        <taxon>Panicodae</taxon>
        <taxon>Paniceae</taxon>
        <taxon>Panicinae</taxon>
        <taxon>Panicum</taxon>
        <taxon>Panicum sect. Panicum</taxon>
    </lineage>
</organism>
<keyword evidence="2" id="KW-1185">Reference proteome</keyword>
<evidence type="ECO:0000313" key="2">
    <source>
        <dbReference type="Proteomes" id="UP000275267"/>
    </source>
</evidence>
<protein>
    <submittedName>
        <fullName evidence="1">Uncharacterized protein</fullName>
    </submittedName>
</protein>
<dbReference type="EMBL" id="PQIB02000013">
    <property type="protein sequence ID" value="RLM73982.1"/>
    <property type="molecule type" value="Genomic_DNA"/>
</dbReference>
<proteinExistence type="predicted"/>
<dbReference type="OrthoDB" id="685425at2759"/>